<dbReference type="Pfam" id="PF03313">
    <property type="entry name" value="SDH_alpha"/>
    <property type="match status" value="1"/>
</dbReference>
<dbReference type="NCBIfam" id="TIGR00720">
    <property type="entry name" value="sda_mono"/>
    <property type="match status" value="1"/>
</dbReference>
<evidence type="ECO:0000259" key="13">
    <source>
        <dbReference type="Pfam" id="PF03315"/>
    </source>
</evidence>
<evidence type="ECO:0000256" key="9">
    <source>
        <dbReference type="ARBA" id="ARBA00023239"/>
    </source>
</evidence>
<dbReference type="PANTHER" id="PTHR30182">
    <property type="entry name" value="L-SERINE DEHYDRATASE"/>
    <property type="match status" value="1"/>
</dbReference>
<dbReference type="Pfam" id="PF03315">
    <property type="entry name" value="SDH_beta"/>
    <property type="match status" value="1"/>
</dbReference>
<feature type="domain" description="Serine dehydratase-like alpha subunit" evidence="12">
    <location>
        <begin position="192"/>
        <end position="454"/>
    </location>
</feature>
<dbReference type="RefSeq" id="WP_312414464.1">
    <property type="nucleotide sequence ID" value="NZ_JBGBDC010000007.1"/>
</dbReference>
<dbReference type="Proteomes" id="UP001562178">
    <property type="component" value="Unassembled WGS sequence"/>
</dbReference>
<comment type="catalytic activity">
    <reaction evidence="10 11">
        <text>L-serine = pyruvate + NH4(+)</text>
        <dbReference type="Rhea" id="RHEA:19169"/>
        <dbReference type="ChEBI" id="CHEBI:15361"/>
        <dbReference type="ChEBI" id="CHEBI:28938"/>
        <dbReference type="ChEBI" id="CHEBI:33384"/>
        <dbReference type="EC" id="4.3.1.17"/>
    </reaction>
</comment>
<evidence type="ECO:0000256" key="2">
    <source>
        <dbReference type="ARBA" id="ARBA00004742"/>
    </source>
</evidence>
<keyword evidence="6 11" id="KW-0479">Metal-binding</keyword>
<evidence type="ECO:0000256" key="3">
    <source>
        <dbReference type="ARBA" id="ARBA00008636"/>
    </source>
</evidence>
<dbReference type="GO" id="GO:0003941">
    <property type="term" value="F:L-serine ammonia-lyase activity"/>
    <property type="evidence" value="ECO:0007669"/>
    <property type="project" value="UniProtKB-EC"/>
</dbReference>
<protein>
    <recommendedName>
        <fullName evidence="11">L-serine dehydratase</fullName>
        <ecNumber evidence="11">4.3.1.17</ecNumber>
    </recommendedName>
</protein>
<keyword evidence="9 11" id="KW-0456">Lyase</keyword>
<dbReference type="EC" id="4.3.1.17" evidence="11"/>
<comment type="caution">
    <text evidence="14">The sequence shown here is derived from an EMBL/GenBank/DDBJ whole genome shotgun (WGS) entry which is preliminary data.</text>
</comment>
<organism evidence="14 15">
    <name type="scientific">Comamonas sediminis</name>
    <dbReference type="NCBI Taxonomy" id="1783360"/>
    <lineage>
        <taxon>Bacteria</taxon>
        <taxon>Pseudomonadati</taxon>
        <taxon>Pseudomonadota</taxon>
        <taxon>Betaproteobacteria</taxon>
        <taxon>Burkholderiales</taxon>
        <taxon>Comamonadaceae</taxon>
        <taxon>Comamonas</taxon>
    </lineage>
</organism>
<evidence type="ECO:0000256" key="6">
    <source>
        <dbReference type="ARBA" id="ARBA00022723"/>
    </source>
</evidence>
<keyword evidence="7 11" id="KW-0408">Iron</keyword>
<evidence type="ECO:0000259" key="12">
    <source>
        <dbReference type="Pfam" id="PF03313"/>
    </source>
</evidence>
<feature type="domain" description="Serine dehydratase beta chain" evidence="13">
    <location>
        <begin position="4"/>
        <end position="157"/>
    </location>
</feature>
<comment type="cofactor">
    <cofactor evidence="1 11">
        <name>[4Fe-4S] cluster</name>
        <dbReference type="ChEBI" id="CHEBI:49883"/>
    </cofactor>
</comment>
<proteinExistence type="inferred from homology"/>
<dbReference type="InterPro" id="IPR004644">
    <property type="entry name" value="Fe-S_L-Ser_mono"/>
</dbReference>
<evidence type="ECO:0000256" key="4">
    <source>
        <dbReference type="ARBA" id="ARBA00022432"/>
    </source>
</evidence>
<dbReference type="SUPFAM" id="SSF143548">
    <property type="entry name" value="Serine metabolism enzymes domain"/>
    <property type="match status" value="1"/>
</dbReference>
<evidence type="ECO:0000256" key="10">
    <source>
        <dbReference type="ARBA" id="ARBA00049406"/>
    </source>
</evidence>
<reference evidence="14 15" key="1">
    <citation type="journal article" date="2016" name="Int. J. Syst. Evol. Microbiol.">
        <title>Description of Comamonas sediminis sp. nov., isolated from lagoon sediments.</title>
        <authorList>
            <person name="Subhash Y."/>
            <person name="Bang J.J."/>
            <person name="You T.H."/>
            <person name="Lee S.S."/>
        </authorList>
    </citation>
    <scope>NUCLEOTIDE SEQUENCE [LARGE SCALE GENOMIC DNA]</scope>
    <source>
        <strain evidence="14 15">JCM 31169</strain>
    </source>
</reference>
<gene>
    <name evidence="14" type="ORF">AB7A72_16270</name>
</gene>
<dbReference type="EMBL" id="JBGBDC010000007">
    <property type="protein sequence ID" value="MEY2252575.1"/>
    <property type="molecule type" value="Genomic_DNA"/>
</dbReference>
<evidence type="ECO:0000256" key="11">
    <source>
        <dbReference type="RuleBase" id="RU366059"/>
    </source>
</evidence>
<dbReference type="InterPro" id="IPR051318">
    <property type="entry name" value="Fe-S_L-Ser"/>
</dbReference>
<dbReference type="InterPro" id="IPR005130">
    <property type="entry name" value="Ser_deHydtase-like_asu"/>
</dbReference>
<dbReference type="PANTHER" id="PTHR30182:SF1">
    <property type="entry name" value="L-SERINE DEHYDRATASE 1"/>
    <property type="match status" value="1"/>
</dbReference>
<name>A0ABV4B4Z8_9BURK</name>
<keyword evidence="15" id="KW-1185">Reference proteome</keyword>
<sequence>MAVSVFDLFKIGIGPSSSHTVGPMRAAHAFVQRLQRQGALAQVARLRCQLFGSLGATGIGHASDRAVILGLAGHAPDTVDVNAVDAIIAEVNNSQQLLLNGEQRIVFDPATDLLLIGAVSLPFHPNGMRFEAWDAQHELVDAQAYYSVGGGFIVSEEAAHDAERQQAIAPDTDVLPLPFHSAAQLLQLAHDHQQPIAQIMRTNERHWRSDADIDSGLRKIWQAMQDCVQRGCSTQGRLPGGLNVKRRAAGFYEGLTQHANTDPLEVIDWVNLFALAVNEENAAGGRVVTAPTNGAAGIVPAVLHYYWRFVPGATEAGVVDFLLTAGAIGILYKENASISGAEVGCQGEVGVACSMAAAGLCAVLGGTPAQVENAAEIGMEHHLGLTCDPVAGLVQVPCIERNALAAVKAINAARMALRGDGSHIVSLDKVIATMRATGADMMSKYKETSLGGLAVHIVEC</sequence>
<accession>A0ABV4B4Z8</accession>
<comment type="pathway">
    <text evidence="2">Carbohydrate biosynthesis; gluconeogenesis.</text>
</comment>
<keyword evidence="8 11" id="KW-0411">Iron-sulfur</keyword>
<evidence type="ECO:0000256" key="7">
    <source>
        <dbReference type="ARBA" id="ARBA00023004"/>
    </source>
</evidence>
<keyword evidence="4 11" id="KW-0312">Gluconeogenesis</keyword>
<evidence type="ECO:0000256" key="1">
    <source>
        <dbReference type="ARBA" id="ARBA00001966"/>
    </source>
</evidence>
<evidence type="ECO:0000256" key="8">
    <source>
        <dbReference type="ARBA" id="ARBA00023014"/>
    </source>
</evidence>
<keyword evidence="5 11" id="KW-0004">4Fe-4S</keyword>
<comment type="similarity">
    <text evidence="3 11">Belongs to the iron-sulfur dependent L-serine dehydratase family.</text>
</comment>
<dbReference type="InterPro" id="IPR029009">
    <property type="entry name" value="ASB_dom_sf"/>
</dbReference>
<dbReference type="InterPro" id="IPR005131">
    <property type="entry name" value="Ser_deHydtase_bsu"/>
</dbReference>
<evidence type="ECO:0000313" key="15">
    <source>
        <dbReference type="Proteomes" id="UP001562178"/>
    </source>
</evidence>
<evidence type="ECO:0000313" key="14">
    <source>
        <dbReference type="EMBL" id="MEY2252575.1"/>
    </source>
</evidence>
<evidence type="ECO:0000256" key="5">
    <source>
        <dbReference type="ARBA" id="ARBA00022485"/>
    </source>
</evidence>
<dbReference type="Gene3D" id="3.30.1330.90">
    <property type="entry name" value="D-3-phosphoglycerate dehydrogenase, domain 3"/>
    <property type="match status" value="1"/>
</dbReference>